<dbReference type="InterPro" id="IPR008256">
    <property type="entry name" value="Peptidase_S1B"/>
</dbReference>
<dbReference type="InterPro" id="IPR029058">
    <property type="entry name" value="AB_hydrolase_fold"/>
</dbReference>
<accession>A0A2T0JUS6</accession>
<dbReference type="Gene3D" id="2.40.10.10">
    <property type="entry name" value="Trypsin-like serine proteases"/>
    <property type="match status" value="2"/>
</dbReference>
<protein>
    <recommendedName>
        <fullName evidence="6">Serine protease</fullName>
        <ecNumber evidence="6">3.4.21.-</ecNumber>
    </recommendedName>
</protein>
<evidence type="ECO:0000256" key="5">
    <source>
        <dbReference type="ARBA" id="ARBA00022825"/>
    </source>
</evidence>
<dbReference type="PRINTS" id="PR00839">
    <property type="entry name" value="V8PROTEASE"/>
</dbReference>
<evidence type="ECO:0000256" key="1">
    <source>
        <dbReference type="ARBA" id="ARBA00008764"/>
    </source>
</evidence>
<dbReference type="PANTHER" id="PTHR36234:SF5">
    <property type="entry name" value="LYSYL ENDOPEPTIDASE"/>
    <property type="match status" value="1"/>
</dbReference>
<keyword evidence="4 6" id="KW-0378">Hydrolase</keyword>
<dbReference type="EMBL" id="PVMZ01000031">
    <property type="protein sequence ID" value="PRX11431.1"/>
    <property type="molecule type" value="Genomic_DNA"/>
</dbReference>
<sequence length="712" mass="75023">MTFEQQVDAATRRYHETSDDRAELDRRRAREGVGVTDTAEQVQARVDRLSRAGVVDADSLLRASAPAPGGDRLVLLERIIDQTSELQPANFLARGARAAATVGRIVAEGPEPRSPWGTGFLIAPSLLLTNNHVLPDAGAASSVLLEMNYENDLDNRPAAVTAYRLDPETLFVTDERLDYTVVAVAAGPGGAAPGDAFGWNRLVRGQGKIVIGEPVNVIGHPDGRRKEIAVRENSLLYQLDDFLQYGADTQPGSSGSPAFNDQWEVVALHHSAVPATDENGNWLSIDGGPADPERPDRIRWLANEGVRISVLLRDLLDRDLTDEQQRLITTMGPQALPSPSAPERAGWFGPGLRASGAAGASGVHLVFLHGRAQQGRDPVRLRSGWLAGLAAGLSRGSFAPVEAADVWFPYYGDVLAAAVPESLSGLTPAEVAIGHSTAVRATPAEMVAGHGLAAFATPAQSTTGHTTATFATPAGMTTGHATAAFTTPGDMTIGQATAAFATPVEESTRDLYAYLLEQAAARAGMPVPVTAGASREGFGDDLVRRARRALGWLAARSRLDEAVIATVFRDVAAYLDLPAVRERVLGAVLGCLPESGRMVLVGHSLGSVVAMDVISRLPSALNVEVLVTAGSPLGLDTVSDRLLTPAPRPARPVGSWVNAWTPADAVAIGCPLSDDWPQAVDVVTANADGRAHDIAEYLSDARVAQAIGTALR</sequence>
<dbReference type="SUPFAM" id="SSF53474">
    <property type="entry name" value="alpha/beta-Hydrolases"/>
    <property type="match status" value="1"/>
</dbReference>
<dbReference type="PANTHER" id="PTHR36234">
    <property type="entry name" value="LYSYL ENDOPEPTIDASE"/>
    <property type="match status" value="1"/>
</dbReference>
<dbReference type="GO" id="GO:0008236">
    <property type="term" value="F:serine-type peptidase activity"/>
    <property type="evidence" value="ECO:0007669"/>
    <property type="project" value="UniProtKB-KW"/>
</dbReference>
<keyword evidence="3" id="KW-0732">Signal</keyword>
<dbReference type="OrthoDB" id="1855925at2"/>
<comment type="similarity">
    <text evidence="1 6">Belongs to the peptidase S1B family.</text>
</comment>
<feature type="region of interest" description="Disordered" evidence="7">
    <location>
        <begin position="1"/>
        <end position="36"/>
    </location>
</feature>
<evidence type="ECO:0000313" key="9">
    <source>
        <dbReference type="Proteomes" id="UP000239415"/>
    </source>
</evidence>
<dbReference type="RefSeq" id="WP_106330156.1">
    <property type="nucleotide sequence ID" value="NZ_BOMO01000127.1"/>
</dbReference>
<gene>
    <name evidence="8" type="ORF">CLV67_1317</name>
</gene>
<dbReference type="Proteomes" id="UP000239415">
    <property type="component" value="Unassembled WGS sequence"/>
</dbReference>
<comment type="caution">
    <text evidence="8">The sequence shown here is derived from an EMBL/GenBank/DDBJ whole genome shotgun (WGS) entry which is preliminary data.</text>
</comment>
<dbReference type="Pfam" id="PF13365">
    <property type="entry name" value="Trypsin_2"/>
    <property type="match status" value="1"/>
</dbReference>
<evidence type="ECO:0000313" key="8">
    <source>
        <dbReference type="EMBL" id="PRX11431.1"/>
    </source>
</evidence>
<keyword evidence="9" id="KW-1185">Reference proteome</keyword>
<evidence type="ECO:0000256" key="7">
    <source>
        <dbReference type="SAM" id="MobiDB-lite"/>
    </source>
</evidence>
<dbReference type="GO" id="GO:0006508">
    <property type="term" value="P:proteolysis"/>
    <property type="evidence" value="ECO:0007669"/>
    <property type="project" value="UniProtKB-KW"/>
</dbReference>
<keyword evidence="5 6" id="KW-0720">Serine protease</keyword>
<dbReference type="InterPro" id="IPR009003">
    <property type="entry name" value="Peptidase_S1_PA"/>
</dbReference>
<dbReference type="SUPFAM" id="SSF50494">
    <property type="entry name" value="Trypsin-like serine proteases"/>
    <property type="match status" value="1"/>
</dbReference>
<evidence type="ECO:0000256" key="2">
    <source>
        <dbReference type="ARBA" id="ARBA00022670"/>
    </source>
</evidence>
<proteinExistence type="inferred from homology"/>
<evidence type="ECO:0000256" key="3">
    <source>
        <dbReference type="ARBA" id="ARBA00022729"/>
    </source>
</evidence>
<feature type="compositionally biased region" description="Basic and acidic residues" evidence="7">
    <location>
        <begin position="10"/>
        <end position="31"/>
    </location>
</feature>
<dbReference type="AlphaFoldDB" id="A0A2T0JUS6"/>
<evidence type="ECO:0000256" key="6">
    <source>
        <dbReference type="RuleBase" id="RU004296"/>
    </source>
</evidence>
<evidence type="ECO:0000256" key="4">
    <source>
        <dbReference type="ARBA" id="ARBA00022801"/>
    </source>
</evidence>
<name>A0A2T0JUS6_9ACTN</name>
<reference evidence="8 9" key="1">
    <citation type="submission" date="2018-03" db="EMBL/GenBank/DDBJ databases">
        <title>Genomic Encyclopedia of Archaeal and Bacterial Type Strains, Phase II (KMG-II): from individual species to whole genera.</title>
        <authorList>
            <person name="Goeker M."/>
        </authorList>
    </citation>
    <scope>NUCLEOTIDE SEQUENCE [LARGE SCALE GENOMIC DNA]</scope>
    <source>
        <strain evidence="8 9">DSM 43146</strain>
    </source>
</reference>
<dbReference type="Gene3D" id="3.40.50.1820">
    <property type="entry name" value="alpha/beta hydrolase"/>
    <property type="match status" value="1"/>
</dbReference>
<organism evidence="8 9">
    <name type="scientific">Actinoplanes italicus</name>
    <dbReference type="NCBI Taxonomy" id="113567"/>
    <lineage>
        <taxon>Bacteria</taxon>
        <taxon>Bacillati</taxon>
        <taxon>Actinomycetota</taxon>
        <taxon>Actinomycetes</taxon>
        <taxon>Micromonosporales</taxon>
        <taxon>Micromonosporaceae</taxon>
        <taxon>Actinoplanes</taxon>
    </lineage>
</organism>
<dbReference type="InterPro" id="IPR043504">
    <property type="entry name" value="Peptidase_S1_PA_chymotrypsin"/>
</dbReference>
<dbReference type="EC" id="3.4.21.-" evidence="6"/>
<keyword evidence="2 6" id="KW-0645">Protease</keyword>